<dbReference type="Proteomes" id="UP000799750">
    <property type="component" value="Unassembled WGS sequence"/>
</dbReference>
<dbReference type="Gene3D" id="3.40.630.30">
    <property type="match status" value="1"/>
</dbReference>
<evidence type="ECO:0000313" key="2">
    <source>
        <dbReference type="Proteomes" id="UP000799750"/>
    </source>
</evidence>
<dbReference type="EMBL" id="MU004187">
    <property type="protein sequence ID" value="KAF2496983.1"/>
    <property type="molecule type" value="Genomic_DNA"/>
</dbReference>
<dbReference type="OrthoDB" id="3794209at2759"/>
<gene>
    <name evidence="1" type="ORF">BU16DRAFT_345486</name>
</gene>
<reference evidence="1" key="1">
    <citation type="journal article" date="2020" name="Stud. Mycol.">
        <title>101 Dothideomycetes genomes: a test case for predicting lifestyles and emergence of pathogens.</title>
        <authorList>
            <person name="Haridas S."/>
            <person name="Albert R."/>
            <person name="Binder M."/>
            <person name="Bloem J."/>
            <person name="Labutti K."/>
            <person name="Salamov A."/>
            <person name="Andreopoulos B."/>
            <person name="Baker S."/>
            <person name="Barry K."/>
            <person name="Bills G."/>
            <person name="Bluhm B."/>
            <person name="Cannon C."/>
            <person name="Castanera R."/>
            <person name="Culley D."/>
            <person name="Daum C."/>
            <person name="Ezra D."/>
            <person name="Gonzalez J."/>
            <person name="Henrissat B."/>
            <person name="Kuo A."/>
            <person name="Liang C."/>
            <person name="Lipzen A."/>
            <person name="Lutzoni F."/>
            <person name="Magnuson J."/>
            <person name="Mondo S."/>
            <person name="Nolan M."/>
            <person name="Ohm R."/>
            <person name="Pangilinan J."/>
            <person name="Park H.-J."/>
            <person name="Ramirez L."/>
            <person name="Alfaro M."/>
            <person name="Sun H."/>
            <person name="Tritt A."/>
            <person name="Yoshinaga Y."/>
            <person name="Zwiers L.-H."/>
            <person name="Turgeon B."/>
            <person name="Goodwin S."/>
            <person name="Spatafora J."/>
            <person name="Crous P."/>
            <person name="Grigoriev I."/>
        </authorList>
    </citation>
    <scope>NUCLEOTIDE SEQUENCE</scope>
    <source>
        <strain evidence="1">CBS 269.34</strain>
    </source>
</reference>
<evidence type="ECO:0008006" key="3">
    <source>
        <dbReference type="Google" id="ProtNLM"/>
    </source>
</evidence>
<name>A0A6A6QZD9_9PEZI</name>
<accession>A0A6A6QZD9</accession>
<organism evidence="1 2">
    <name type="scientific">Lophium mytilinum</name>
    <dbReference type="NCBI Taxonomy" id="390894"/>
    <lineage>
        <taxon>Eukaryota</taxon>
        <taxon>Fungi</taxon>
        <taxon>Dikarya</taxon>
        <taxon>Ascomycota</taxon>
        <taxon>Pezizomycotina</taxon>
        <taxon>Dothideomycetes</taxon>
        <taxon>Pleosporomycetidae</taxon>
        <taxon>Mytilinidiales</taxon>
        <taxon>Mytilinidiaceae</taxon>
        <taxon>Lophium</taxon>
    </lineage>
</organism>
<protein>
    <recommendedName>
        <fullName evidence="3">N-acetyltransferase domain-containing protein</fullName>
    </recommendedName>
</protein>
<dbReference type="AlphaFoldDB" id="A0A6A6QZD9"/>
<keyword evidence="2" id="KW-1185">Reference proteome</keyword>
<dbReference type="InterPro" id="IPR016181">
    <property type="entry name" value="Acyl_CoA_acyltransferase"/>
</dbReference>
<proteinExistence type="predicted"/>
<sequence>MSNTGPLPSPKEFTTQIFTKAELLSQPALNNATISLITTAFLSHKVHDPDAWDKTSRRFPPSTLPVNPGLADVLGDDGLCAVVCDAETGTVVATASVTHWPDFSGVNTASDAEDAPIGSEGLDWEVKCVASLDKPEYRGQGVAIRASAAVEEALRARIGGGAEALRLWIMCNEDRVGPYWRRRGYGEVLTIVPPVGTWGSRREFVIGVYAKGGQGDVDVKRLREWLEEYFKSGN</sequence>
<evidence type="ECO:0000313" key="1">
    <source>
        <dbReference type="EMBL" id="KAF2496983.1"/>
    </source>
</evidence>
<dbReference type="SUPFAM" id="SSF55729">
    <property type="entry name" value="Acyl-CoA N-acyltransferases (Nat)"/>
    <property type="match status" value="1"/>
</dbReference>